<dbReference type="EMBL" id="CAJNOK010023749">
    <property type="protein sequence ID" value="CAF1367120.1"/>
    <property type="molecule type" value="Genomic_DNA"/>
</dbReference>
<evidence type="ECO:0000313" key="3">
    <source>
        <dbReference type="EMBL" id="CAF1518278.1"/>
    </source>
</evidence>
<sequence>MQNGVENKNSKAQLQPPKILTPTPPKKSSTPELELPSPAPANDFNEELDEIRMADNDQVSDECIVDSSDDLEDDEYAPSTEEQSTVDESDTFSISSSIIDEEDNLTQSQQERQV</sequence>
<evidence type="ECO:0000313" key="4">
    <source>
        <dbReference type="EMBL" id="CAF4176420.1"/>
    </source>
</evidence>
<feature type="compositionally biased region" description="Low complexity" evidence="1">
    <location>
        <begin position="13"/>
        <end position="31"/>
    </location>
</feature>
<dbReference type="EMBL" id="CAJOBC010089202">
    <property type="protein sequence ID" value="CAF4377946.1"/>
    <property type="molecule type" value="Genomic_DNA"/>
</dbReference>
<evidence type="ECO:0000256" key="1">
    <source>
        <dbReference type="SAM" id="MobiDB-lite"/>
    </source>
</evidence>
<feature type="region of interest" description="Disordered" evidence="1">
    <location>
        <begin position="1"/>
        <end position="91"/>
    </location>
</feature>
<dbReference type="Proteomes" id="UP000682733">
    <property type="component" value="Unassembled WGS sequence"/>
</dbReference>
<organism evidence="3 6">
    <name type="scientific">Didymodactylos carnosus</name>
    <dbReference type="NCBI Taxonomy" id="1234261"/>
    <lineage>
        <taxon>Eukaryota</taxon>
        <taxon>Metazoa</taxon>
        <taxon>Spiralia</taxon>
        <taxon>Gnathifera</taxon>
        <taxon>Rotifera</taxon>
        <taxon>Eurotatoria</taxon>
        <taxon>Bdelloidea</taxon>
        <taxon>Philodinida</taxon>
        <taxon>Philodinidae</taxon>
        <taxon>Didymodactylos</taxon>
    </lineage>
</organism>
<dbReference type="Proteomes" id="UP000677228">
    <property type="component" value="Unassembled WGS sequence"/>
</dbReference>
<feature type="compositionally biased region" description="Polar residues" evidence="1">
    <location>
        <begin position="1"/>
        <end position="12"/>
    </location>
</feature>
<name>A0A815UIY6_9BILA</name>
<comment type="caution">
    <text evidence="3">The sequence shown here is derived from an EMBL/GenBank/DDBJ whole genome shotgun (WGS) entry which is preliminary data.</text>
</comment>
<gene>
    <name evidence="3" type="ORF">GPM918_LOCUS37432</name>
    <name evidence="2" type="ORF">OVA965_LOCUS31498</name>
    <name evidence="5" type="ORF">SRO942_LOCUS38196</name>
    <name evidence="4" type="ORF">TMI583_LOCUS32327</name>
</gene>
<dbReference type="EMBL" id="CAJNOQ010023656">
    <property type="protein sequence ID" value="CAF1518278.1"/>
    <property type="molecule type" value="Genomic_DNA"/>
</dbReference>
<evidence type="ECO:0000313" key="6">
    <source>
        <dbReference type="Proteomes" id="UP000663829"/>
    </source>
</evidence>
<reference evidence="3" key="1">
    <citation type="submission" date="2021-02" db="EMBL/GenBank/DDBJ databases">
        <authorList>
            <person name="Nowell W R."/>
        </authorList>
    </citation>
    <scope>NUCLEOTIDE SEQUENCE</scope>
</reference>
<proteinExistence type="predicted"/>
<accession>A0A815UIY6</accession>
<dbReference type="Proteomes" id="UP000663829">
    <property type="component" value="Unassembled WGS sequence"/>
</dbReference>
<dbReference type="AlphaFoldDB" id="A0A815UIY6"/>
<keyword evidence="6" id="KW-1185">Reference proteome</keyword>
<evidence type="ECO:0000313" key="5">
    <source>
        <dbReference type="EMBL" id="CAF4377946.1"/>
    </source>
</evidence>
<feature type="compositionally biased region" description="Acidic residues" evidence="1">
    <location>
        <begin position="58"/>
        <end position="76"/>
    </location>
</feature>
<protein>
    <submittedName>
        <fullName evidence="3">Uncharacterized protein</fullName>
    </submittedName>
</protein>
<dbReference type="EMBL" id="CAJOBA010045404">
    <property type="protein sequence ID" value="CAF4176420.1"/>
    <property type="molecule type" value="Genomic_DNA"/>
</dbReference>
<evidence type="ECO:0000313" key="2">
    <source>
        <dbReference type="EMBL" id="CAF1367120.1"/>
    </source>
</evidence>
<dbReference type="Proteomes" id="UP000681722">
    <property type="component" value="Unassembled WGS sequence"/>
</dbReference>